<evidence type="ECO:0000313" key="2">
    <source>
        <dbReference type="EMBL" id="GFT45005.1"/>
    </source>
</evidence>
<proteinExistence type="predicted"/>
<dbReference type="AlphaFoldDB" id="A0A8X6P3M9"/>
<gene>
    <name evidence="2" type="primary">NCL1_41634</name>
    <name evidence="2" type="ORF">NPIL_650181</name>
</gene>
<evidence type="ECO:0000313" key="3">
    <source>
        <dbReference type="Proteomes" id="UP000887013"/>
    </source>
</evidence>
<feature type="chain" id="PRO_5036481775" evidence="1">
    <location>
        <begin position="23"/>
        <end position="688"/>
    </location>
</feature>
<comment type="caution">
    <text evidence="2">The sequence shown here is derived from an EMBL/GenBank/DDBJ whole genome shotgun (WGS) entry which is preliminary data.</text>
</comment>
<accession>A0A8X6P3M9</accession>
<feature type="signal peptide" evidence="1">
    <location>
        <begin position="1"/>
        <end position="22"/>
    </location>
</feature>
<organism evidence="2 3">
    <name type="scientific">Nephila pilipes</name>
    <name type="common">Giant wood spider</name>
    <name type="synonym">Nephila maculata</name>
    <dbReference type="NCBI Taxonomy" id="299642"/>
    <lineage>
        <taxon>Eukaryota</taxon>
        <taxon>Metazoa</taxon>
        <taxon>Ecdysozoa</taxon>
        <taxon>Arthropoda</taxon>
        <taxon>Chelicerata</taxon>
        <taxon>Arachnida</taxon>
        <taxon>Araneae</taxon>
        <taxon>Araneomorphae</taxon>
        <taxon>Entelegynae</taxon>
        <taxon>Araneoidea</taxon>
        <taxon>Nephilidae</taxon>
        <taxon>Nephila</taxon>
    </lineage>
</organism>
<dbReference type="OrthoDB" id="6431040at2759"/>
<reference evidence="2" key="1">
    <citation type="submission" date="2020-08" db="EMBL/GenBank/DDBJ databases">
        <title>Multicomponent nature underlies the extraordinary mechanical properties of spider dragline silk.</title>
        <authorList>
            <person name="Kono N."/>
            <person name="Nakamura H."/>
            <person name="Mori M."/>
            <person name="Yoshida Y."/>
            <person name="Ohtoshi R."/>
            <person name="Malay A.D."/>
            <person name="Moran D.A.P."/>
            <person name="Tomita M."/>
            <person name="Numata K."/>
            <person name="Arakawa K."/>
        </authorList>
    </citation>
    <scope>NUCLEOTIDE SEQUENCE</scope>
</reference>
<protein>
    <submittedName>
        <fullName evidence="2">Uncharacterized protein</fullName>
    </submittedName>
</protein>
<keyword evidence="3" id="KW-1185">Reference proteome</keyword>
<name>A0A8X6P3M9_NEPPI</name>
<dbReference type="EMBL" id="BMAW01064393">
    <property type="protein sequence ID" value="GFT45005.1"/>
    <property type="molecule type" value="Genomic_DNA"/>
</dbReference>
<evidence type="ECO:0000256" key="1">
    <source>
        <dbReference type="SAM" id="SignalP"/>
    </source>
</evidence>
<keyword evidence="1" id="KW-0732">Signal</keyword>
<dbReference type="Proteomes" id="UP000887013">
    <property type="component" value="Unassembled WGS sequence"/>
</dbReference>
<sequence length="688" mass="77557">MFLNLLTICLIIGVVHVTGGFAKDPVMQFGYSPVAETHSKDVELISKDLKFKLDIGLEKRELLEKTLEALKAHVLQNHEATAEVVQSYVDETHHKVEESHAINKEEILKSLQAILGSEFKVEDLTEEDVKSVMLFFEYLLKANKELFLAKQESEKFHNVDKAFSAEKDAEVSKSFFPDDIKTYLAESILHMKINKDADVHHDIDEEHVKKHEESEVSFSEEAIPYLHMNDEAKAYFRSIAEGKESAESGLHLKSEGGKEALEEHLKLLKNTAHQGDYIATKEVGFEKLSENVKALGEKKSYHNEEILNHGKDHIYDEILNKEEVHEAFEDEHEAFKGIEEHAAEEGYFHAGEKIHGTDKALLESKSLGAGGTFLVAEEYDHGKAYVTDHTVKDIISKSTEAEKMRKNEGIAKSEKDLSIEEILKEDGYYITGGTHAYEAARDKVYEDAKIPLVEGNRKIVDAGIIHEDKLNIHKAVEGGAEFAKGKEAVLHGIKGKDEVLKEEKMHGIDFSLEGHGIKAEESHLIHGAHSVSKEHHIVDDETHAKEGSYSKALAIKQKLLNFLGKILHLPKCHLVTMAPGELLGIVDCISRSKNPLLCEKFAMCEKKMPLQVIFALEKCQKEIIPEAAKRCTGYEPLYTSRDIPLKIFKCIVKNTHELLPEEKKQMIDFEECARQLKIESCGPFFPWG</sequence>